<evidence type="ECO:0008006" key="4">
    <source>
        <dbReference type="Google" id="ProtNLM"/>
    </source>
</evidence>
<evidence type="ECO:0000313" key="2">
    <source>
        <dbReference type="EMBL" id="PIO70572.1"/>
    </source>
</evidence>
<name>A0A2G9ULG2_TELCI</name>
<feature type="compositionally biased region" description="Basic and acidic residues" evidence="1">
    <location>
        <begin position="60"/>
        <end position="76"/>
    </location>
</feature>
<evidence type="ECO:0000256" key="1">
    <source>
        <dbReference type="SAM" id="MobiDB-lite"/>
    </source>
</evidence>
<dbReference type="EMBL" id="KZ346230">
    <property type="protein sequence ID" value="PIO70572.1"/>
    <property type="molecule type" value="Genomic_DNA"/>
</dbReference>
<evidence type="ECO:0000313" key="3">
    <source>
        <dbReference type="Proteomes" id="UP000230423"/>
    </source>
</evidence>
<organism evidence="2 3">
    <name type="scientific">Teladorsagia circumcincta</name>
    <name type="common">Brown stomach worm</name>
    <name type="synonym">Ostertagia circumcincta</name>
    <dbReference type="NCBI Taxonomy" id="45464"/>
    <lineage>
        <taxon>Eukaryota</taxon>
        <taxon>Metazoa</taxon>
        <taxon>Ecdysozoa</taxon>
        <taxon>Nematoda</taxon>
        <taxon>Chromadorea</taxon>
        <taxon>Rhabditida</taxon>
        <taxon>Rhabditina</taxon>
        <taxon>Rhabditomorpha</taxon>
        <taxon>Strongyloidea</taxon>
        <taxon>Trichostrongylidae</taxon>
        <taxon>Teladorsagia</taxon>
    </lineage>
</organism>
<accession>A0A2G9ULG2</accession>
<dbReference type="AlphaFoldDB" id="A0A2G9ULG2"/>
<gene>
    <name evidence="2" type="ORF">TELCIR_07574</name>
</gene>
<dbReference type="OrthoDB" id="6380629at2759"/>
<dbReference type="Proteomes" id="UP000230423">
    <property type="component" value="Unassembled WGS sequence"/>
</dbReference>
<protein>
    <recommendedName>
        <fullName evidence="4">Collagen triple helix repeat protein</fullName>
    </recommendedName>
</protein>
<proteinExistence type="predicted"/>
<feature type="compositionally biased region" description="Polar residues" evidence="1">
    <location>
        <begin position="77"/>
        <end position="86"/>
    </location>
</feature>
<keyword evidence="3" id="KW-1185">Reference proteome</keyword>
<reference evidence="2 3" key="1">
    <citation type="submission" date="2015-09" db="EMBL/GenBank/DDBJ databases">
        <title>Draft genome of the parasitic nematode Teladorsagia circumcincta isolate WARC Sus (inbred).</title>
        <authorList>
            <person name="Mitreva M."/>
        </authorList>
    </citation>
    <scope>NUCLEOTIDE SEQUENCE [LARGE SCALE GENOMIC DNA]</scope>
    <source>
        <strain evidence="2 3">S</strain>
    </source>
</reference>
<feature type="region of interest" description="Disordered" evidence="1">
    <location>
        <begin position="40"/>
        <end position="94"/>
    </location>
</feature>
<feature type="compositionally biased region" description="Gly residues" evidence="1">
    <location>
        <begin position="41"/>
        <end position="50"/>
    </location>
</feature>
<sequence>MEQQSNFVLRPVLHGLGNAIAVRLPFPPKSPIVTLRATLGGAAGADGGEGPPGPPGNIGKDAEYCKCPDRDSDHTSATHNIRNSGYTRRKHRKH</sequence>